<sequence>MSSLADDVLPLIRTRADLHTWRASNAHGARMQEAVAMLQQAAAHGDPVEVFAVTQKAIASAVTVIMRADDSSGIMGDAIRSLLELHADMAAPAQVAPAKLVDWMITFQFHSDCDFFTIDPVRYAAALGDVGMARYRRRIDEIRDDLGPATDDLRDRYSHARVMLHYNDQRLAVLDRDVDAIIRTHARDERAAAWLHDAAKALAEIEQYDLAIETSLKV</sequence>
<evidence type="ECO:0000313" key="1">
    <source>
        <dbReference type="EMBL" id="MXP24362.1"/>
    </source>
</evidence>
<gene>
    <name evidence="1" type="ORF">GIY30_23860</name>
</gene>
<accession>A0A6L7GXL6</accession>
<dbReference type="EMBL" id="WMBR01000011">
    <property type="protein sequence ID" value="MXP24362.1"/>
    <property type="molecule type" value="Genomic_DNA"/>
</dbReference>
<reference evidence="1 2" key="1">
    <citation type="submission" date="2019-11" db="EMBL/GenBank/DDBJ databases">
        <title>Gordonia sp. nov., a novel actinobacterium isolated from mangrove soil in Hainan.</title>
        <authorList>
            <person name="Huang X."/>
            <person name="Xie Y."/>
            <person name="Chu X."/>
            <person name="Xiao K."/>
        </authorList>
    </citation>
    <scope>NUCLEOTIDE SEQUENCE [LARGE SCALE GENOMIC DNA]</scope>
    <source>
        <strain evidence="1 2">HNM0687</strain>
    </source>
</reference>
<organism evidence="1 2">
    <name type="scientific">Gordonia mangrovi</name>
    <dbReference type="NCBI Taxonomy" id="2665643"/>
    <lineage>
        <taxon>Bacteria</taxon>
        <taxon>Bacillati</taxon>
        <taxon>Actinomycetota</taxon>
        <taxon>Actinomycetes</taxon>
        <taxon>Mycobacteriales</taxon>
        <taxon>Gordoniaceae</taxon>
        <taxon>Gordonia</taxon>
    </lineage>
</organism>
<evidence type="ECO:0000313" key="2">
    <source>
        <dbReference type="Proteomes" id="UP000475545"/>
    </source>
</evidence>
<comment type="caution">
    <text evidence="1">The sequence shown here is derived from an EMBL/GenBank/DDBJ whole genome shotgun (WGS) entry which is preliminary data.</text>
</comment>
<keyword evidence="2" id="KW-1185">Reference proteome</keyword>
<dbReference type="InterPro" id="IPR049245">
    <property type="entry name" value="DUF6880"/>
</dbReference>
<proteinExistence type="predicted"/>
<dbReference type="AlphaFoldDB" id="A0A6L7GXL6"/>
<name>A0A6L7GXL6_9ACTN</name>
<dbReference type="RefSeq" id="WP_160904560.1">
    <property type="nucleotide sequence ID" value="NZ_CP102850.1"/>
</dbReference>
<protein>
    <submittedName>
        <fullName evidence="1">Uncharacterized protein</fullName>
    </submittedName>
</protein>
<dbReference type="Proteomes" id="UP000475545">
    <property type="component" value="Unassembled WGS sequence"/>
</dbReference>
<dbReference type="Pfam" id="PF21810">
    <property type="entry name" value="DUF6880"/>
    <property type="match status" value="1"/>
</dbReference>